<sequence length="306" mass="33638">MALLKGSWDSHSTGRISHLELVLRKANVRALHHPFPTTLRAREIILAQTAELTNVSRVALRWSQTSPGKPLGLVFDKRRIQWYPEASEHSGSTEKAPIANSQDVSSSRSSAEAYESTVSLKAQNTPMQVSRAIIPRGATYDPHSPRDKEVFFVIFGTTQVLARSATLTSTFSSPLGVEKARANLEEPSRAAHASQVSPDCPSFLSGISPHSRVKELVIARGSQEKLLALSQGRWPSVLEAHPSLKRSPLPQNKSVPVFLRFPAFMSRGYYFGPMRVQEHIGRHRPGVLGFQGPVSVPVSRIDSVNP</sequence>
<evidence type="ECO:0000313" key="3">
    <source>
        <dbReference type="Proteomes" id="UP000233551"/>
    </source>
</evidence>
<protein>
    <submittedName>
        <fullName evidence="2">Uncharacterized protein</fullName>
    </submittedName>
</protein>
<reference evidence="2 3" key="1">
    <citation type="submission" date="2017-11" db="EMBL/GenBank/DDBJ databases">
        <title>De-novo sequencing of pomegranate (Punica granatum L.) genome.</title>
        <authorList>
            <person name="Akparov Z."/>
            <person name="Amiraslanov A."/>
            <person name="Hajiyeva S."/>
            <person name="Abbasov M."/>
            <person name="Kaur K."/>
            <person name="Hamwieh A."/>
            <person name="Solovyev V."/>
            <person name="Salamov A."/>
            <person name="Braich B."/>
            <person name="Kosarev P."/>
            <person name="Mahmoud A."/>
            <person name="Hajiyev E."/>
            <person name="Babayeva S."/>
            <person name="Izzatullayeva V."/>
            <person name="Mammadov A."/>
            <person name="Mammadov A."/>
            <person name="Sharifova S."/>
            <person name="Ojaghi J."/>
            <person name="Eynullazada K."/>
            <person name="Bayramov B."/>
            <person name="Abdulazimova A."/>
            <person name="Shahmuradov I."/>
        </authorList>
    </citation>
    <scope>NUCLEOTIDE SEQUENCE [LARGE SCALE GENOMIC DNA]</scope>
    <source>
        <strain evidence="3">cv. AG2017</strain>
        <tissue evidence="2">Leaf</tissue>
    </source>
</reference>
<dbReference type="EMBL" id="PGOL01002102">
    <property type="protein sequence ID" value="PKI50569.1"/>
    <property type="molecule type" value="Genomic_DNA"/>
</dbReference>
<dbReference type="Proteomes" id="UP000233551">
    <property type="component" value="Unassembled WGS sequence"/>
</dbReference>
<evidence type="ECO:0000256" key="1">
    <source>
        <dbReference type="SAM" id="MobiDB-lite"/>
    </source>
</evidence>
<feature type="region of interest" description="Disordered" evidence="1">
    <location>
        <begin position="86"/>
        <end position="110"/>
    </location>
</feature>
<keyword evidence="3" id="KW-1185">Reference proteome</keyword>
<accession>A0A2I0J2V6</accession>
<evidence type="ECO:0000313" key="2">
    <source>
        <dbReference type="EMBL" id="PKI50569.1"/>
    </source>
</evidence>
<name>A0A2I0J2V6_PUNGR</name>
<comment type="caution">
    <text evidence="2">The sequence shown here is derived from an EMBL/GenBank/DDBJ whole genome shotgun (WGS) entry which is preliminary data.</text>
</comment>
<organism evidence="2 3">
    <name type="scientific">Punica granatum</name>
    <name type="common">Pomegranate</name>
    <dbReference type="NCBI Taxonomy" id="22663"/>
    <lineage>
        <taxon>Eukaryota</taxon>
        <taxon>Viridiplantae</taxon>
        <taxon>Streptophyta</taxon>
        <taxon>Embryophyta</taxon>
        <taxon>Tracheophyta</taxon>
        <taxon>Spermatophyta</taxon>
        <taxon>Magnoliopsida</taxon>
        <taxon>eudicotyledons</taxon>
        <taxon>Gunneridae</taxon>
        <taxon>Pentapetalae</taxon>
        <taxon>rosids</taxon>
        <taxon>malvids</taxon>
        <taxon>Myrtales</taxon>
        <taxon>Lythraceae</taxon>
        <taxon>Punica</taxon>
    </lineage>
</organism>
<dbReference type="AlphaFoldDB" id="A0A2I0J2V6"/>
<proteinExistence type="predicted"/>
<gene>
    <name evidence="2" type="ORF">CRG98_029042</name>
</gene>